<dbReference type="PANTHER" id="PTHR45712">
    <property type="entry name" value="AGAP008170-PA"/>
    <property type="match status" value="1"/>
</dbReference>
<dbReference type="Pfam" id="PF03382">
    <property type="entry name" value="DUF285"/>
    <property type="match status" value="3"/>
</dbReference>
<dbReference type="InterPro" id="IPR005046">
    <property type="entry name" value="DUF285"/>
</dbReference>
<keyword evidence="3" id="KW-1133">Transmembrane helix</keyword>
<evidence type="ECO:0000259" key="4">
    <source>
        <dbReference type="Pfam" id="PF07523"/>
    </source>
</evidence>
<proteinExistence type="predicted"/>
<feature type="transmembrane region" description="Helical" evidence="3">
    <location>
        <begin position="7"/>
        <end position="26"/>
    </location>
</feature>
<comment type="caution">
    <text evidence="5">The sequence shown here is derived from an EMBL/GenBank/DDBJ whole genome shotgun (WGS) entry which is preliminary data.</text>
</comment>
<dbReference type="EMBL" id="BMKI01000014">
    <property type="protein sequence ID" value="GGD02954.1"/>
    <property type="molecule type" value="Genomic_DNA"/>
</dbReference>
<keyword evidence="1" id="KW-0433">Leucine-rich repeat</keyword>
<dbReference type="Gene3D" id="2.60.40.10">
    <property type="entry name" value="Immunoglobulins"/>
    <property type="match status" value="1"/>
</dbReference>
<organism evidence="5 6">
    <name type="scientific">Enterococcus wangshanyuanii</name>
    <dbReference type="NCBI Taxonomy" id="2005703"/>
    <lineage>
        <taxon>Bacteria</taxon>
        <taxon>Bacillati</taxon>
        <taxon>Bacillota</taxon>
        <taxon>Bacilli</taxon>
        <taxon>Lactobacillales</taxon>
        <taxon>Enterococcaceae</taxon>
        <taxon>Enterococcus</taxon>
    </lineage>
</organism>
<sequence length="893" mass="97406">MKNKIVLLFYGSIFAICAMSISWWNLQAENNKVSALNKGDTSIKESALEMLSEDFNRSSIEEKREVSTSNFEDALLNGADKQDDQVNAKKNVTTKNLVSGTWGTSPWTFDDATGVLTIDSGSLGTSGTSPWVGNGSSVPSRSVKRIVFTGPVIAPEISDDLFANNIASPLENLISIENFGNLDVGNVTSMLRMFRGASSLTSLDVSNWDTSNVTVMSQMFFGASSLTSLDVSNWDTSNVTTMNGMFYDASSLTSLDVSNWDTSNVTAMVAIFFDANSLTNLDVSNWDTSKVTSMSGTFQGASSLTSLDVSNWNTGKVTNMSDMFHGASSLTSLDVSNWNTGKVTNMSDMFQGASSLTSLDVSNWNTGQVTNMSQMFQVADNLTSLDTSNWDTSKVTSMRNMFYGTSSLNDLDVSSWDTSQVRNMSYMFFGASSLIELGVSNWDTSQVVDMMSMFDRAISLTSLDVSNWNTNKVTSMEKMFAFVRNLTTLDVSGWDTSNVTDMRGMFSGAKRLSSLDISSFSLKSGVTTYGMFQGALELSKLTLGPSFSEVVNQYQNLPNRVRTKEYSGRWIGISEGNKDVIYASSNDLMNTLTPETAGTYIWEPNKETIEVKDSTINLGDSWTASDNFVSATNAYGEPLTIDAISVTGSVDTSKENEYIVTYKNEYEEVTATVTVVSVESQLLVTFLNEADQELPGYTVSLIATVGDTIDLTNESQVTNQLSMLESLGYKIVERPPNETAVSLDQSVITVQYKLAGTLALISAPSVIDFGTQTVTTQTKRVNQPVAIENDLVIRDNRIAKGNWTLTARLEEELSNGTKIIPEALRYVYNGNELILNRGSQPVFGQPNNTEELYTVNNTWTASGDGLKLQTNAGAVTSKGSYVAKIQWTLVEAP</sequence>
<evidence type="ECO:0000256" key="2">
    <source>
        <dbReference type="ARBA" id="ARBA00022737"/>
    </source>
</evidence>
<protein>
    <recommendedName>
        <fullName evidence="4">Ig-like domain-containing protein</fullName>
    </recommendedName>
</protein>
<gene>
    <name evidence="5" type="ORF">GCM10011573_35530</name>
</gene>
<dbReference type="Proteomes" id="UP000630615">
    <property type="component" value="Unassembled WGS sequence"/>
</dbReference>
<evidence type="ECO:0000256" key="3">
    <source>
        <dbReference type="SAM" id="Phobius"/>
    </source>
</evidence>
<dbReference type="PANTHER" id="PTHR45712:SF22">
    <property type="entry name" value="INSULIN-LIKE GROWTH FACTOR-BINDING PROTEIN COMPLEX ACID LABILE SUBUNIT"/>
    <property type="match status" value="1"/>
</dbReference>
<dbReference type="Pfam" id="PF07523">
    <property type="entry name" value="Big_3"/>
    <property type="match status" value="1"/>
</dbReference>
<evidence type="ECO:0000256" key="1">
    <source>
        <dbReference type="ARBA" id="ARBA00022614"/>
    </source>
</evidence>
<keyword evidence="3" id="KW-0812">Transmembrane</keyword>
<dbReference type="RefSeq" id="WP_088271896.1">
    <property type="nucleotide sequence ID" value="NZ_BMKI01000014.1"/>
</dbReference>
<dbReference type="InterPro" id="IPR022038">
    <property type="entry name" value="Ig-like_bact"/>
</dbReference>
<keyword evidence="6" id="KW-1185">Reference proteome</keyword>
<accession>A0ABQ1PTI1</accession>
<dbReference type="InterPro" id="IPR050333">
    <property type="entry name" value="SLRP"/>
</dbReference>
<keyword evidence="3" id="KW-0472">Membrane</keyword>
<keyword evidence="2" id="KW-0677">Repeat</keyword>
<dbReference type="InterPro" id="IPR013783">
    <property type="entry name" value="Ig-like_fold"/>
</dbReference>
<reference evidence="6" key="1">
    <citation type="journal article" date="2019" name="Int. J. Syst. Evol. Microbiol.">
        <title>The Global Catalogue of Microorganisms (GCM) 10K type strain sequencing project: providing services to taxonomists for standard genome sequencing and annotation.</title>
        <authorList>
            <consortium name="The Broad Institute Genomics Platform"/>
            <consortium name="The Broad Institute Genome Sequencing Center for Infectious Disease"/>
            <person name="Wu L."/>
            <person name="Ma J."/>
        </authorList>
    </citation>
    <scope>NUCLEOTIDE SEQUENCE [LARGE SCALE GENOMIC DNA]</scope>
    <source>
        <strain evidence="6">CGMCC 1.15942</strain>
    </source>
</reference>
<dbReference type="SUPFAM" id="SSF52058">
    <property type="entry name" value="L domain-like"/>
    <property type="match status" value="1"/>
</dbReference>
<name>A0ABQ1PTI1_9ENTE</name>
<evidence type="ECO:0000313" key="6">
    <source>
        <dbReference type="Proteomes" id="UP000630615"/>
    </source>
</evidence>
<dbReference type="Gene3D" id="3.80.10.10">
    <property type="entry name" value="Ribonuclease Inhibitor"/>
    <property type="match status" value="2"/>
</dbReference>
<dbReference type="NCBIfam" id="TIGR02167">
    <property type="entry name" value="Liste_lipo_26"/>
    <property type="match status" value="12"/>
</dbReference>
<feature type="domain" description="Ig-like" evidence="4">
    <location>
        <begin position="609"/>
        <end position="675"/>
    </location>
</feature>
<dbReference type="InterPro" id="IPR032675">
    <property type="entry name" value="LRR_dom_sf"/>
</dbReference>
<evidence type="ECO:0000313" key="5">
    <source>
        <dbReference type="EMBL" id="GGD02954.1"/>
    </source>
</evidence>
<dbReference type="InterPro" id="IPR011889">
    <property type="entry name" value="Liste_lipo_26"/>
</dbReference>